<proteinExistence type="inferred from homology"/>
<accession>L9ZR56</accession>
<dbReference type="SFLD" id="SFLDG01129">
    <property type="entry name" value="C1.5:_HAD__Beta-PGM__Phosphata"/>
    <property type="match status" value="1"/>
</dbReference>
<dbReference type="SFLD" id="SFLDS00003">
    <property type="entry name" value="Haloacid_Dehalogenase"/>
    <property type="match status" value="1"/>
</dbReference>
<evidence type="ECO:0000313" key="2">
    <source>
        <dbReference type="EMBL" id="ELY88027.1"/>
    </source>
</evidence>
<dbReference type="PANTHER" id="PTHR43434">
    <property type="entry name" value="PHOSPHOGLYCOLATE PHOSPHATASE"/>
    <property type="match status" value="1"/>
</dbReference>
<dbReference type="RefSeq" id="WP_006826947.1">
    <property type="nucleotide sequence ID" value="NZ_AOIL01000052.1"/>
</dbReference>
<dbReference type="Gene3D" id="1.10.150.240">
    <property type="entry name" value="Putative phosphatase, domain 2"/>
    <property type="match status" value="1"/>
</dbReference>
<dbReference type="PANTHER" id="PTHR43434:SF1">
    <property type="entry name" value="PHOSPHOGLYCOLATE PHOSPHATASE"/>
    <property type="match status" value="1"/>
</dbReference>
<evidence type="ECO:0000256" key="1">
    <source>
        <dbReference type="ARBA" id="ARBA00007958"/>
    </source>
</evidence>
<dbReference type="OrthoDB" id="115864at2157"/>
<reference evidence="2 3" key="1">
    <citation type="journal article" date="2014" name="PLoS Genet.">
        <title>Phylogenetically driven sequencing of extremely halophilic archaea reveals strategies for static and dynamic osmo-response.</title>
        <authorList>
            <person name="Becker E.A."/>
            <person name="Seitzer P.M."/>
            <person name="Tritt A."/>
            <person name="Larsen D."/>
            <person name="Krusor M."/>
            <person name="Yao A.I."/>
            <person name="Wu D."/>
            <person name="Madern D."/>
            <person name="Eisen J.A."/>
            <person name="Darling A.E."/>
            <person name="Facciotti M.T."/>
        </authorList>
    </citation>
    <scope>NUCLEOTIDE SEQUENCE [LARGE SCALE GENOMIC DNA]</scope>
    <source>
        <strain evidence="2 3">DSM 12281</strain>
    </source>
</reference>
<comment type="similarity">
    <text evidence="1">Belongs to the HAD-like hydrolase superfamily.</text>
</comment>
<keyword evidence="2" id="KW-0378">Hydrolase</keyword>
<sequence length="224" mass="24744">MTSPEPTYDAVLFDNDGVLVEPPSADTQSAAARAAFRAVGVDDPSRQHVDAIVSGVTPAALDEICTAYDLDAETFWEARERHDEYSQLDAFRDGTRGCYDDSTAIADLPVDCGVVSNNHHSTIEFILTFFELEAFFETYYGREMTVESLRLKKPNTHYLERALADLGAESALYVGDSESDIVAAERAGLDSVFVRRAHCRDVAFETSPTYEVEDLHDVVARICS</sequence>
<comment type="caution">
    <text evidence="2">The sequence shown here is derived from an EMBL/GenBank/DDBJ whole genome shotgun (WGS) entry which is preliminary data.</text>
</comment>
<dbReference type="InterPro" id="IPR041492">
    <property type="entry name" value="HAD_2"/>
</dbReference>
<gene>
    <name evidence="2" type="ORF">C484_16489</name>
</gene>
<protein>
    <submittedName>
        <fullName evidence="2">HAD-superfamily hydrolase</fullName>
    </submittedName>
</protein>
<dbReference type="NCBIfam" id="TIGR01549">
    <property type="entry name" value="HAD-SF-IA-v1"/>
    <property type="match status" value="1"/>
</dbReference>
<dbReference type="GO" id="GO:0006281">
    <property type="term" value="P:DNA repair"/>
    <property type="evidence" value="ECO:0007669"/>
    <property type="project" value="TreeGrafter"/>
</dbReference>
<dbReference type="InterPro" id="IPR023214">
    <property type="entry name" value="HAD_sf"/>
</dbReference>
<name>L9ZR56_9EURY</name>
<dbReference type="Proteomes" id="UP000011648">
    <property type="component" value="Unassembled WGS sequence"/>
</dbReference>
<organism evidence="2 3">
    <name type="scientific">Natrialba taiwanensis DSM 12281</name>
    <dbReference type="NCBI Taxonomy" id="1230458"/>
    <lineage>
        <taxon>Archaea</taxon>
        <taxon>Methanobacteriati</taxon>
        <taxon>Methanobacteriota</taxon>
        <taxon>Stenosarchaea group</taxon>
        <taxon>Halobacteria</taxon>
        <taxon>Halobacteriales</taxon>
        <taxon>Natrialbaceae</taxon>
        <taxon>Natrialba</taxon>
    </lineage>
</organism>
<evidence type="ECO:0000313" key="3">
    <source>
        <dbReference type="Proteomes" id="UP000011648"/>
    </source>
</evidence>
<dbReference type="STRING" id="1230458.C484_16489"/>
<dbReference type="PATRIC" id="fig|1230458.4.peg.3344"/>
<dbReference type="InterPro" id="IPR036412">
    <property type="entry name" value="HAD-like_sf"/>
</dbReference>
<dbReference type="EMBL" id="AOIL01000052">
    <property type="protein sequence ID" value="ELY88027.1"/>
    <property type="molecule type" value="Genomic_DNA"/>
</dbReference>
<dbReference type="Gene3D" id="3.40.50.1000">
    <property type="entry name" value="HAD superfamily/HAD-like"/>
    <property type="match status" value="1"/>
</dbReference>
<dbReference type="SUPFAM" id="SSF56784">
    <property type="entry name" value="HAD-like"/>
    <property type="match status" value="1"/>
</dbReference>
<dbReference type="InterPro" id="IPR023198">
    <property type="entry name" value="PGP-like_dom2"/>
</dbReference>
<dbReference type="GO" id="GO:0008967">
    <property type="term" value="F:phosphoglycolate phosphatase activity"/>
    <property type="evidence" value="ECO:0007669"/>
    <property type="project" value="TreeGrafter"/>
</dbReference>
<keyword evidence="3" id="KW-1185">Reference proteome</keyword>
<dbReference type="InterPro" id="IPR050155">
    <property type="entry name" value="HAD-like_hydrolase_sf"/>
</dbReference>
<dbReference type="Pfam" id="PF13419">
    <property type="entry name" value="HAD_2"/>
    <property type="match status" value="1"/>
</dbReference>
<dbReference type="AlphaFoldDB" id="L9ZR56"/>
<dbReference type="InterPro" id="IPR006439">
    <property type="entry name" value="HAD-SF_hydro_IA"/>
</dbReference>